<feature type="transmembrane region" description="Helical" evidence="5">
    <location>
        <begin position="207"/>
        <end position="227"/>
    </location>
</feature>
<keyword evidence="8" id="KW-1185">Reference proteome</keyword>
<dbReference type="InterPro" id="IPR005828">
    <property type="entry name" value="MFS_sugar_transport-like"/>
</dbReference>
<evidence type="ECO:0000256" key="2">
    <source>
        <dbReference type="ARBA" id="ARBA00022692"/>
    </source>
</evidence>
<dbReference type="AlphaFoldDB" id="A0AAN7SIM9"/>
<feature type="transmembrane region" description="Helical" evidence="5">
    <location>
        <begin position="472"/>
        <end position="491"/>
    </location>
</feature>
<evidence type="ECO:0000259" key="6">
    <source>
        <dbReference type="PROSITE" id="PS50850"/>
    </source>
</evidence>
<dbReference type="GO" id="GO:0016020">
    <property type="term" value="C:membrane"/>
    <property type="evidence" value="ECO:0007669"/>
    <property type="project" value="UniProtKB-SubCell"/>
</dbReference>
<dbReference type="Proteomes" id="UP001353858">
    <property type="component" value="Unassembled WGS sequence"/>
</dbReference>
<gene>
    <name evidence="7" type="ORF">RN001_006551</name>
</gene>
<evidence type="ECO:0000313" key="7">
    <source>
        <dbReference type="EMBL" id="KAK4883232.1"/>
    </source>
</evidence>
<dbReference type="SUPFAM" id="SSF103473">
    <property type="entry name" value="MFS general substrate transporter"/>
    <property type="match status" value="1"/>
</dbReference>
<protein>
    <recommendedName>
        <fullName evidence="6">Major facilitator superfamily (MFS) profile domain-containing protein</fullName>
    </recommendedName>
</protein>
<evidence type="ECO:0000256" key="5">
    <source>
        <dbReference type="SAM" id="Phobius"/>
    </source>
</evidence>
<dbReference type="InterPro" id="IPR020846">
    <property type="entry name" value="MFS_dom"/>
</dbReference>
<feature type="transmembrane region" description="Helical" evidence="5">
    <location>
        <begin position="182"/>
        <end position="201"/>
    </location>
</feature>
<dbReference type="GO" id="GO:0022857">
    <property type="term" value="F:transmembrane transporter activity"/>
    <property type="evidence" value="ECO:0007669"/>
    <property type="project" value="InterPro"/>
</dbReference>
<feature type="transmembrane region" description="Helical" evidence="5">
    <location>
        <begin position="385"/>
        <end position="406"/>
    </location>
</feature>
<comment type="caution">
    <text evidence="7">The sequence shown here is derived from an EMBL/GenBank/DDBJ whole genome shotgun (WGS) entry which is preliminary data.</text>
</comment>
<name>A0AAN7SIM9_9COLE</name>
<feature type="transmembrane region" description="Helical" evidence="5">
    <location>
        <begin position="497"/>
        <end position="519"/>
    </location>
</feature>
<feature type="transmembrane region" description="Helical" evidence="5">
    <location>
        <begin position="355"/>
        <end position="373"/>
    </location>
</feature>
<evidence type="ECO:0000313" key="8">
    <source>
        <dbReference type="Proteomes" id="UP001353858"/>
    </source>
</evidence>
<evidence type="ECO:0000256" key="1">
    <source>
        <dbReference type="ARBA" id="ARBA00004141"/>
    </source>
</evidence>
<dbReference type="InterPro" id="IPR036259">
    <property type="entry name" value="MFS_trans_sf"/>
</dbReference>
<proteinExistence type="predicted"/>
<sequence>MGKLGQFYNTIPHLFSKKERRSSKTSDSLLIEPTTSQKITHVDVLDQAVGYIGRWQIEIFILMFIITTPSNWVELGIELFANETDFWCKQPNNNGTTKNSTLNQKTSKEICQIQEELNKTQNVCPYGYDYDTSVVGTTIISEWNLVCDQHYLISITQILVMLGNLLGGVSFGIAADKCGRRPILIISCVLRFVFGISSGAAPNITTFITLRFFLALFDGGIPGIALVTCLEVLGGKWRLIFAVLFEISFNLGFPVMALITYWLQNWRYTQVVLYASTFLTVLCAWLAPESPRWLLAVGKKSKVVKQLEKAAIKNKRDPAIVEDLVKEYHDEDKDATEDFCFCMYLFTIPKLRNRTILSCINGMILFINTYGFYQLYGEFGQYPFWNLTIQGLTTIVGSIISALIVTTWSRRRTLAGTSFIMGVCSFLLIVLPKNAITQNTITAILFCCVGVMMSITEPLIGELFPTVLRNSGFGIFSVFVSIGAMISPVIVSLESVYWFLPNSIFSLLSFLEIIFVLLLPEIKDEELYETVEDVGI</sequence>
<feature type="transmembrane region" description="Helical" evidence="5">
    <location>
        <begin position="443"/>
        <end position="460"/>
    </location>
</feature>
<feature type="transmembrane region" description="Helical" evidence="5">
    <location>
        <begin position="413"/>
        <end position="431"/>
    </location>
</feature>
<dbReference type="Gene3D" id="1.20.1250.20">
    <property type="entry name" value="MFS general substrate transporter like domains"/>
    <property type="match status" value="1"/>
</dbReference>
<keyword evidence="4 5" id="KW-0472">Membrane</keyword>
<evidence type="ECO:0000256" key="3">
    <source>
        <dbReference type="ARBA" id="ARBA00022989"/>
    </source>
</evidence>
<feature type="transmembrane region" description="Helical" evidence="5">
    <location>
        <begin position="151"/>
        <end position="175"/>
    </location>
</feature>
<dbReference type="EMBL" id="JARPUR010000002">
    <property type="protein sequence ID" value="KAK4883232.1"/>
    <property type="molecule type" value="Genomic_DNA"/>
</dbReference>
<dbReference type="Pfam" id="PF00083">
    <property type="entry name" value="Sugar_tr"/>
    <property type="match status" value="1"/>
</dbReference>
<dbReference type="PROSITE" id="PS50850">
    <property type="entry name" value="MFS"/>
    <property type="match status" value="1"/>
</dbReference>
<reference evidence="8" key="1">
    <citation type="submission" date="2023-01" db="EMBL/GenBank/DDBJ databases">
        <title>Key to firefly adult light organ development and bioluminescence: homeobox transcription factors regulate luciferase expression and transportation to peroxisome.</title>
        <authorList>
            <person name="Fu X."/>
        </authorList>
    </citation>
    <scope>NUCLEOTIDE SEQUENCE [LARGE SCALE GENOMIC DNA]</scope>
</reference>
<feature type="transmembrane region" description="Helical" evidence="5">
    <location>
        <begin position="268"/>
        <end position="287"/>
    </location>
</feature>
<evidence type="ECO:0000256" key="4">
    <source>
        <dbReference type="ARBA" id="ARBA00023136"/>
    </source>
</evidence>
<organism evidence="7 8">
    <name type="scientific">Aquatica leii</name>
    <dbReference type="NCBI Taxonomy" id="1421715"/>
    <lineage>
        <taxon>Eukaryota</taxon>
        <taxon>Metazoa</taxon>
        <taxon>Ecdysozoa</taxon>
        <taxon>Arthropoda</taxon>
        <taxon>Hexapoda</taxon>
        <taxon>Insecta</taxon>
        <taxon>Pterygota</taxon>
        <taxon>Neoptera</taxon>
        <taxon>Endopterygota</taxon>
        <taxon>Coleoptera</taxon>
        <taxon>Polyphaga</taxon>
        <taxon>Elateriformia</taxon>
        <taxon>Elateroidea</taxon>
        <taxon>Lampyridae</taxon>
        <taxon>Luciolinae</taxon>
        <taxon>Aquatica</taxon>
    </lineage>
</organism>
<dbReference type="PANTHER" id="PTHR24064">
    <property type="entry name" value="SOLUTE CARRIER FAMILY 22 MEMBER"/>
    <property type="match status" value="1"/>
</dbReference>
<feature type="transmembrane region" description="Helical" evidence="5">
    <location>
        <begin position="239"/>
        <end position="262"/>
    </location>
</feature>
<accession>A0AAN7SIM9</accession>
<comment type="subcellular location">
    <subcellularLocation>
        <location evidence="1">Membrane</location>
        <topology evidence="1">Multi-pass membrane protein</topology>
    </subcellularLocation>
</comment>
<keyword evidence="2 5" id="KW-0812">Transmembrane</keyword>
<keyword evidence="3 5" id="KW-1133">Transmembrane helix</keyword>
<feature type="domain" description="Major facilitator superfamily (MFS) profile" evidence="6">
    <location>
        <begin position="60"/>
        <end position="524"/>
    </location>
</feature>